<dbReference type="PANTHER" id="PTHR11533:SF174">
    <property type="entry name" value="PUROMYCIN-SENSITIVE AMINOPEPTIDASE-RELATED"/>
    <property type="match status" value="1"/>
</dbReference>
<feature type="domain" description="Peptidase M1 membrane alanine aminopeptidase" evidence="6">
    <location>
        <begin position="358"/>
        <end position="499"/>
    </location>
</feature>
<evidence type="ECO:0000256" key="1">
    <source>
        <dbReference type="ARBA" id="ARBA00010136"/>
    </source>
</evidence>
<dbReference type="EMBL" id="PJQD01000011">
    <property type="protein sequence ID" value="POY75778.1"/>
    <property type="molecule type" value="Genomic_DNA"/>
</dbReference>
<dbReference type="InterPro" id="IPR034016">
    <property type="entry name" value="M1_APN-typ"/>
</dbReference>
<dbReference type="Pfam" id="PF17900">
    <property type="entry name" value="Peptidase_M1_N"/>
    <property type="match status" value="1"/>
</dbReference>
<dbReference type="InterPro" id="IPR014782">
    <property type="entry name" value="Peptidase_M1_dom"/>
</dbReference>
<dbReference type="STRING" id="741276.A0A2S5BG78"/>
<dbReference type="GO" id="GO:0043171">
    <property type="term" value="P:peptide catabolic process"/>
    <property type="evidence" value="ECO:0007669"/>
    <property type="project" value="TreeGrafter"/>
</dbReference>
<feature type="domain" description="Aminopeptidase N-like N-terminal" evidence="8">
    <location>
        <begin position="20"/>
        <end position="198"/>
    </location>
</feature>
<dbReference type="CDD" id="cd09601">
    <property type="entry name" value="M1_APN-Q_like"/>
    <property type="match status" value="1"/>
</dbReference>
<keyword evidence="2" id="KW-0479">Metal-binding</keyword>
<evidence type="ECO:0000313" key="10">
    <source>
        <dbReference type="Proteomes" id="UP000237144"/>
    </source>
</evidence>
<dbReference type="InterPro" id="IPR042097">
    <property type="entry name" value="Aminopeptidase_N-like_N_sf"/>
</dbReference>
<feature type="compositionally biased region" description="Low complexity" evidence="5">
    <location>
        <begin position="1379"/>
        <end position="1393"/>
    </location>
</feature>
<keyword evidence="2" id="KW-0862">Zinc</keyword>
<evidence type="ECO:0000259" key="7">
    <source>
        <dbReference type="Pfam" id="PF11838"/>
    </source>
</evidence>
<dbReference type="FunFam" id="1.25.50.20:FF:000002">
    <property type="entry name" value="Aminopeptidase"/>
    <property type="match status" value="1"/>
</dbReference>
<protein>
    <recommendedName>
        <fullName evidence="11">Aminopeptidase</fullName>
    </recommendedName>
</protein>
<feature type="region of interest" description="Disordered" evidence="5">
    <location>
        <begin position="1466"/>
        <end position="1495"/>
    </location>
</feature>
<keyword evidence="10" id="KW-1185">Reference proteome</keyword>
<feature type="region of interest" description="Disordered" evidence="5">
    <location>
        <begin position="986"/>
        <end position="1083"/>
    </location>
</feature>
<feature type="domain" description="Peptidase M1 membrane alanine aminopeptidase" evidence="6">
    <location>
        <begin position="306"/>
        <end position="355"/>
    </location>
</feature>
<evidence type="ECO:0000256" key="2">
    <source>
        <dbReference type="PIRSR" id="PIRSR634016-3"/>
    </source>
</evidence>
<dbReference type="InterPro" id="IPR050344">
    <property type="entry name" value="Peptidase_M1_aminopeptidases"/>
</dbReference>
<feature type="region of interest" description="Disordered" evidence="5">
    <location>
        <begin position="1363"/>
        <end position="1403"/>
    </location>
</feature>
<dbReference type="InterPro" id="IPR027268">
    <property type="entry name" value="Peptidase_M4/M1_CTD_sf"/>
</dbReference>
<dbReference type="SUPFAM" id="SSF63737">
    <property type="entry name" value="Leukotriene A4 hydrolase N-terminal domain"/>
    <property type="match status" value="1"/>
</dbReference>
<evidence type="ECO:0000256" key="5">
    <source>
        <dbReference type="SAM" id="MobiDB-lite"/>
    </source>
</evidence>
<feature type="site" description="Transition state stabilizer" evidence="3">
    <location>
        <position position="440"/>
    </location>
</feature>
<evidence type="ECO:0000256" key="3">
    <source>
        <dbReference type="PIRSR" id="PIRSR634016-4"/>
    </source>
</evidence>
<gene>
    <name evidence="9" type="ORF">BMF94_1091</name>
</gene>
<dbReference type="Gene3D" id="1.10.390.10">
    <property type="entry name" value="Neutral Protease Domain 2"/>
    <property type="match status" value="1"/>
</dbReference>
<feature type="binding site" evidence="2">
    <location>
        <position position="376"/>
    </location>
    <ligand>
        <name>Zn(2+)</name>
        <dbReference type="ChEBI" id="CHEBI:29105"/>
        <note>catalytic</note>
    </ligand>
</feature>
<feature type="compositionally biased region" description="Polar residues" evidence="5">
    <location>
        <begin position="992"/>
        <end position="1001"/>
    </location>
</feature>
<feature type="compositionally biased region" description="Low complexity" evidence="5">
    <location>
        <begin position="1188"/>
        <end position="1202"/>
    </location>
</feature>
<feature type="compositionally biased region" description="Low complexity" evidence="5">
    <location>
        <begin position="1260"/>
        <end position="1280"/>
    </location>
</feature>
<sequence length="1593" mass="171873">MSPADGFAESLDARLDPAIVPEHYDLTIRTDLCDLTFSGAVEITFRTTNSIPYLTLHTASPSVLTAAVLSPALGTKGSRTGRRPALRIVSDQKKQRARIFFEGGDIAAGRYRVGLRWRGEIQPSLVGYFSSSYAKKGQGDHKAFYAITHFEPCYARQAFPCFDEPALKATFKISLISRTGTVSLANTDVDSIEHLGEGGNFPRTDLLDEQFFATETAKDTTANGSDAATPHNVAAITTRQATDYVKDDWEIVRFTLTPRVSTYLVAFANGDFEHIESQFTSKLSGRTIPLRVYTTWEHIRHARLLLQVTEKVLPIYEEIFDIAYMLPKLDVLVASDFNGGMENWGLILGTSRVYLLRIWFGNVVTMEWWDNLWLNEAFATLMGEVIIPARIKPSWRMHSAFIPKHLAQALSLAALRSSHPIEMPCPDEETIQQIFDALTYSKGASCLKMLSNFVGEEKFLRGVSIYLKKHLYGNARTQDLMAGISEASGHDVGKMMDNWLSKTGFPLITAEETEKGIKVRQHRFLATADATPDEDETLWHVPLQLLVVDPKTGKSKVHSELVLSERETTIDIDDVANTTYKLNAETCGVYRTLYPTARLVKLGSEAGKGSSSAFPLNDRMGLVQDAAVVARSGYAKTSAMLHFLSQMKDEEENLVWQEIASALASIANTWWEQSQDVRAGVSHFRFQLFKPIPTKLGFEYRHSDDPDTTELRTTAHSVLADSDDAETLAEYQKRFALFVSKCDESAIPNDLRNSIYAHCVRVGSEVEYAKVLDVYRNPPTAAHEEAAIRALCYPEKSDLIARTLGMLLTDQVKSSNLIHFYSALASNRVARRPLWKHFQQNFELIVSQFSGGYTLSTIVRASFETLTTEEDAGEVEAFFQDKNTSAFAQALEQGLEAVRANAKWLDRDAGDVEQWLLSRPPEAQRRRVLGSTNDLSNKSSPTLPSARPIRAKVDLSAASGSPNAASWTPTQPVRARVAVPVGASPRAGGYTGSPSTPSATNAVFPRVGGSSVVGGPAGQRGTLSPQTPTARGPSPTRARSPDAPTVRPGVLRASTSAARIGGSPNTTPRGDAAHRAPPLRGQQAPFPTSTAPFLPSPSAAASADAYLASVSPRDFGSPTLRSAKPAAIAPSTLTSAASTVSLPALSTSPGSATSSALASPDINAFEYTGTFRSGHFGAESARMVATTSRSSAGSSVGSTTESRLLPPFALERKESTSHFVRSSSQVSLQQPPPPPRSPSQRSFPAPRAPSANPLRSPTLSASTAAGRPPRSPSSMSISFPRPTPPVPTTTQRRAHTRSQSAASLSSLSSIMCGPEEHVSPIHTESQQVPSSTWSYSGGAAAPALPGNVRPPLAALDWLVAAAEEEPSGSSPGNSTGRLSNGSVGQVSAVSSAESEADGLEKEAKVDRRIADLEIRNASLLTINADLEREKVKHRKEIRDLRRKLRESIGGAGLAALRAQMSHVDEGIEDDADDDGSGVEEGSDGCPALPEPTWPEILEGDPAFSAVAATLEGLLGRAKRAVAYQPAGADLASRVLSAVEVEEQFAIRSNPASTSTSASASDTEDSRPRTLSRASSMRGLAIEGWSASRKPVSR</sequence>
<dbReference type="OrthoDB" id="10031169at2759"/>
<dbReference type="GO" id="GO:0006508">
    <property type="term" value="P:proteolysis"/>
    <property type="evidence" value="ECO:0007669"/>
    <property type="project" value="TreeGrafter"/>
</dbReference>
<reference evidence="9 10" key="1">
    <citation type="journal article" date="2018" name="Front. Microbiol.">
        <title>Prospects for Fungal Bioremediation of Acidic Radioactive Waste Sites: Characterization and Genome Sequence of Rhodotorula taiwanensis MD1149.</title>
        <authorList>
            <person name="Tkavc R."/>
            <person name="Matrosova V.Y."/>
            <person name="Grichenko O.E."/>
            <person name="Gostincar C."/>
            <person name="Volpe R.P."/>
            <person name="Klimenkova P."/>
            <person name="Gaidamakova E.K."/>
            <person name="Zhou C.E."/>
            <person name="Stewart B.J."/>
            <person name="Lyman M.G."/>
            <person name="Malfatti S.A."/>
            <person name="Rubinfeld B."/>
            <person name="Courtot M."/>
            <person name="Singh J."/>
            <person name="Dalgard C.L."/>
            <person name="Hamilton T."/>
            <person name="Frey K.G."/>
            <person name="Gunde-Cimerman N."/>
            <person name="Dugan L."/>
            <person name="Daly M.J."/>
        </authorList>
    </citation>
    <scope>NUCLEOTIDE SEQUENCE [LARGE SCALE GENOMIC DNA]</scope>
    <source>
        <strain evidence="9 10">MD1149</strain>
    </source>
</reference>
<keyword evidence="4" id="KW-0175">Coiled coil</keyword>
<dbReference type="Gene3D" id="2.60.40.1730">
    <property type="entry name" value="tricorn interacting facor f3 domain"/>
    <property type="match status" value="1"/>
</dbReference>
<feature type="compositionally biased region" description="Low complexity" evidence="5">
    <location>
        <begin position="1298"/>
        <end position="1307"/>
    </location>
</feature>
<dbReference type="Proteomes" id="UP000237144">
    <property type="component" value="Unassembled WGS sequence"/>
</dbReference>
<feature type="region of interest" description="Disordered" evidence="5">
    <location>
        <begin position="1546"/>
        <end position="1576"/>
    </location>
</feature>
<dbReference type="InterPro" id="IPR024571">
    <property type="entry name" value="ERAP1-like_C_dom"/>
</dbReference>
<evidence type="ECO:0000259" key="6">
    <source>
        <dbReference type="Pfam" id="PF01433"/>
    </source>
</evidence>
<feature type="compositionally biased region" description="Acidic residues" evidence="5">
    <location>
        <begin position="1466"/>
        <end position="1482"/>
    </location>
</feature>
<feature type="compositionally biased region" description="Polar residues" evidence="5">
    <location>
        <begin position="1053"/>
        <end position="1068"/>
    </location>
</feature>
<dbReference type="GO" id="GO:0070006">
    <property type="term" value="F:metalloaminopeptidase activity"/>
    <property type="evidence" value="ECO:0007669"/>
    <property type="project" value="TreeGrafter"/>
</dbReference>
<dbReference type="GO" id="GO:0005615">
    <property type="term" value="C:extracellular space"/>
    <property type="evidence" value="ECO:0007669"/>
    <property type="project" value="TreeGrafter"/>
</dbReference>
<feature type="region of interest" description="Disordered" evidence="5">
    <location>
        <begin position="1214"/>
        <end position="1307"/>
    </location>
</feature>
<feature type="compositionally biased region" description="Low complexity" evidence="5">
    <location>
        <begin position="1551"/>
        <end position="1560"/>
    </location>
</feature>
<evidence type="ECO:0000313" key="9">
    <source>
        <dbReference type="EMBL" id="POY75778.1"/>
    </source>
</evidence>
<feature type="compositionally biased region" description="Low complexity" evidence="5">
    <location>
        <begin position="1238"/>
        <end position="1253"/>
    </location>
</feature>
<name>A0A2S5BG78_9BASI</name>
<feature type="region of interest" description="Disordered" evidence="5">
    <location>
        <begin position="923"/>
        <end position="949"/>
    </location>
</feature>
<dbReference type="GO" id="GO:0005737">
    <property type="term" value="C:cytoplasm"/>
    <property type="evidence" value="ECO:0007669"/>
    <property type="project" value="TreeGrafter"/>
</dbReference>
<feature type="compositionally biased region" description="Polar residues" evidence="5">
    <location>
        <begin position="930"/>
        <end position="943"/>
    </location>
</feature>
<feature type="domain" description="ERAP1-like C-terminal" evidence="7">
    <location>
        <begin position="580"/>
        <end position="900"/>
    </location>
</feature>
<dbReference type="Gene3D" id="1.25.50.20">
    <property type="match status" value="1"/>
</dbReference>
<organism evidence="9 10">
    <name type="scientific">Rhodotorula taiwanensis</name>
    <dbReference type="NCBI Taxonomy" id="741276"/>
    <lineage>
        <taxon>Eukaryota</taxon>
        <taxon>Fungi</taxon>
        <taxon>Dikarya</taxon>
        <taxon>Basidiomycota</taxon>
        <taxon>Pucciniomycotina</taxon>
        <taxon>Microbotryomycetes</taxon>
        <taxon>Sporidiobolales</taxon>
        <taxon>Sporidiobolaceae</taxon>
        <taxon>Rhodotorula</taxon>
    </lineage>
</organism>
<dbReference type="Pfam" id="PF11838">
    <property type="entry name" value="ERAP1_C"/>
    <property type="match status" value="1"/>
</dbReference>
<feature type="region of interest" description="Disordered" evidence="5">
    <location>
        <begin position="1188"/>
        <end position="1207"/>
    </location>
</feature>
<accession>A0A2S5BG78</accession>
<comment type="similarity">
    <text evidence="1">Belongs to the peptidase M1 family.</text>
</comment>
<dbReference type="GO" id="GO:0042277">
    <property type="term" value="F:peptide binding"/>
    <property type="evidence" value="ECO:0007669"/>
    <property type="project" value="TreeGrafter"/>
</dbReference>
<proteinExistence type="inferred from homology"/>
<dbReference type="GO" id="GO:0016020">
    <property type="term" value="C:membrane"/>
    <property type="evidence" value="ECO:0007669"/>
    <property type="project" value="TreeGrafter"/>
</dbReference>
<dbReference type="GO" id="GO:0008270">
    <property type="term" value="F:zinc ion binding"/>
    <property type="evidence" value="ECO:0007669"/>
    <property type="project" value="InterPro"/>
</dbReference>
<dbReference type="InterPro" id="IPR045357">
    <property type="entry name" value="Aminopeptidase_N-like_N"/>
</dbReference>
<evidence type="ECO:0000259" key="8">
    <source>
        <dbReference type="Pfam" id="PF17900"/>
    </source>
</evidence>
<dbReference type="Gene3D" id="2.60.40.1910">
    <property type="match status" value="1"/>
</dbReference>
<dbReference type="PANTHER" id="PTHR11533">
    <property type="entry name" value="PROTEASE M1 ZINC METALLOPROTEASE"/>
    <property type="match status" value="1"/>
</dbReference>
<comment type="cofactor">
    <cofactor evidence="2">
        <name>Zn(2+)</name>
        <dbReference type="ChEBI" id="CHEBI:29105"/>
    </cofactor>
    <text evidence="2">Binds 1 zinc ion per subunit.</text>
</comment>
<evidence type="ECO:0000256" key="4">
    <source>
        <dbReference type="SAM" id="Coils"/>
    </source>
</evidence>
<comment type="caution">
    <text evidence="9">The sequence shown here is derived from an EMBL/GenBank/DDBJ whole genome shotgun (WGS) entry which is preliminary data.</text>
</comment>
<dbReference type="Pfam" id="PF01433">
    <property type="entry name" value="Peptidase_M1"/>
    <property type="match status" value="2"/>
</dbReference>
<dbReference type="SUPFAM" id="SSF55486">
    <property type="entry name" value="Metalloproteases ('zincins'), catalytic domain"/>
    <property type="match status" value="1"/>
</dbReference>
<feature type="coiled-coil region" evidence="4">
    <location>
        <begin position="1409"/>
        <end position="1443"/>
    </location>
</feature>
<evidence type="ECO:0008006" key="11">
    <source>
        <dbReference type="Google" id="ProtNLM"/>
    </source>
</evidence>